<feature type="domain" description="DEAD-box RNA helicase Q" evidence="12">
    <location>
        <begin position="52"/>
        <end position="80"/>
    </location>
</feature>
<comment type="subcellular location">
    <subcellularLocation>
        <location evidence="1">Cytoplasm</location>
    </subcellularLocation>
</comment>
<comment type="caution">
    <text evidence="13">The sequence shown here is derived from an EMBL/GenBank/DDBJ whole genome shotgun (WGS) entry which is preliminary data.</text>
</comment>
<evidence type="ECO:0000256" key="8">
    <source>
        <dbReference type="RuleBase" id="RU000492"/>
    </source>
</evidence>
<dbReference type="Proteomes" id="UP001281761">
    <property type="component" value="Unassembled WGS sequence"/>
</dbReference>
<proteinExistence type="inferred from homology"/>
<evidence type="ECO:0000313" key="14">
    <source>
        <dbReference type="Proteomes" id="UP001281761"/>
    </source>
</evidence>
<dbReference type="InterPro" id="IPR000629">
    <property type="entry name" value="RNA-helicase_DEAD-box_CS"/>
</dbReference>
<dbReference type="GO" id="GO:0016787">
    <property type="term" value="F:hydrolase activity"/>
    <property type="evidence" value="ECO:0007669"/>
    <property type="project" value="UniProtKB-KW"/>
</dbReference>
<keyword evidence="3 8" id="KW-0378">Hydrolase</keyword>
<evidence type="ECO:0000256" key="5">
    <source>
        <dbReference type="ARBA" id="ARBA00022840"/>
    </source>
</evidence>
<feature type="compositionally biased region" description="Basic and acidic residues" evidence="9">
    <location>
        <begin position="23"/>
        <end position="44"/>
    </location>
</feature>
<keyword evidence="4 8" id="KW-0347">Helicase</keyword>
<evidence type="ECO:0000256" key="4">
    <source>
        <dbReference type="ARBA" id="ARBA00022806"/>
    </source>
</evidence>
<evidence type="ECO:0000256" key="1">
    <source>
        <dbReference type="ARBA" id="ARBA00004496"/>
    </source>
</evidence>
<dbReference type="InterPro" id="IPR014014">
    <property type="entry name" value="RNA_helicase_DEAD_Q_motif"/>
</dbReference>
<dbReference type="PROSITE" id="PS51195">
    <property type="entry name" value="Q_MOTIF"/>
    <property type="match status" value="1"/>
</dbReference>
<comment type="similarity">
    <text evidence="6">Belongs to the DEAD box helicase family. DDX6/DHH1 subfamily.</text>
</comment>
<evidence type="ECO:0000256" key="7">
    <source>
        <dbReference type="PROSITE-ProRule" id="PRU00552"/>
    </source>
</evidence>
<keyword evidence="14" id="KW-1185">Reference proteome</keyword>
<protein>
    <submittedName>
        <fullName evidence="13">DEAD-box ATP-dependent RNA helicase 6</fullName>
        <ecNumber evidence="13">3.6.4.13</ecNumber>
    </submittedName>
</protein>
<dbReference type="PROSITE" id="PS51194">
    <property type="entry name" value="HELICASE_CTER"/>
    <property type="match status" value="1"/>
</dbReference>
<dbReference type="GO" id="GO:0003724">
    <property type="term" value="F:RNA helicase activity"/>
    <property type="evidence" value="ECO:0007669"/>
    <property type="project" value="UniProtKB-EC"/>
</dbReference>
<feature type="domain" description="Helicase ATP-binding" evidence="10">
    <location>
        <begin position="83"/>
        <end position="253"/>
    </location>
</feature>
<dbReference type="InterPro" id="IPR027417">
    <property type="entry name" value="P-loop_NTPase"/>
</dbReference>
<feature type="short sequence motif" description="Q motif" evidence="7">
    <location>
        <begin position="52"/>
        <end position="80"/>
    </location>
</feature>
<keyword evidence="2 8" id="KW-0547">Nucleotide-binding</keyword>
<evidence type="ECO:0000256" key="3">
    <source>
        <dbReference type="ARBA" id="ARBA00022801"/>
    </source>
</evidence>
<evidence type="ECO:0000256" key="2">
    <source>
        <dbReference type="ARBA" id="ARBA00022741"/>
    </source>
</evidence>
<evidence type="ECO:0000256" key="9">
    <source>
        <dbReference type="SAM" id="MobiDB-lite"/>
    </source>
</evidence>
<dbReference type="Pfam" id="PF00270">
    <property type="entry name" value="DEAD"/>
    <property type="match status" value="1"/>
</dbReference>
<evidence type="ECO:0000256" key="6">
    <source>
        <dbReference type="ARBA" id="ARBA00038316"/>
    </source>
</evidence>
<evidence type="ECO:0000259" key="10">
    <source>
        <dbReference type="PROSITE" id="PS51192"/>
    </source>
</evidence>
<feature type="region of interest" description="Disordered" evidence="9">
    <location>
        <begin position="1"/>
        <end position="47"/>
    </location>
</feature>
<dbReference type="SMART" id="SM00487">
    <property type="entry name" value="DEXDc"/>
    <property type="match status" value="1"/>
</dbReference>
<gene>
    <name evidence="13" type="ORF">BLNAU_6427</name>
</gene>
<evidence type="ECO:0000313" key="13">
    <source>
        <dbReference type="EMBL" id="KAK2958658.1"/>
    </source>
</evidence>
<dbReference type="CDD" id="cd18787">
    <property type="entry name" value="SF2_C_DEAD"/>
    <property type="match status" value="1"/>
</dbReference>
<dbReference type="PROSITE" id="PS51192">
    <property type="entry name" value="HELICASE_ATP_BIND_1"/>
    <property type="match status" value="1"/>
</dbReference>
<dbReference type="EMBL" id="JARBJD010000036">
    <property type="protein sequence ID" value="KAK2958658.1"/>
    <property type="molecule type" value="Genomic_DNA"/>
</dbReference>
<dbReference type="InterPro" id="IPR001650">
    <property type="entry name" value="Helicase_C-like"/>
</dbReference>
<evidence type="ECO:0000259" key="11">
    <source>
        <dbReference type="PROSITE" id="PS51194"/>
    </source>
</evidence>
<dbReference type="Pfam" id="PF00271">
    <property type="entry name" value="Helicase_C"/>
    <property type="match status" value="1"/>
</dbReference>
<dbReference type="SUPFAM" id="SSF52540">
    <property type="entry name" value="P-loop containing nucleoside triphosphate hydrolases"/>
    <property type="match status" value="1"/>
</dbReference>
<dbReference type="CDD" id="cd17940">
    <property type="entry name" value="DEADc_DDX6"/>
    <property type="match status" value="1"/>
</dbReference>
<name>A0ABQ9Y4N5_9EUKA</name>
<accession>A0ABQ9Y4N5</accession>
<feature type="domain" description="Helicase C-terminal" evidence="11">
    <location>
        <begin position="263"/>
        <end position="423"/>
    </location>
</feature>
<feature type="compositionally biased region" description="Polar residues" evidence="9">
    <location>
        <begin position="1"/>
        <end position="11"/>
    </location>
</feature>
<reference evidence="13 14" key="1">
    <citation type="journal article" date="2022" name="bioRxiv">
        <title>Genomics of Preaxostyla Flagellates Illuminates Evolutionary Transitions and the Path Towards Mitochondrial Loss.</title>
        <authorList>
            <person name="Novak L.V.F."/>
            <person name="Treitli S.C."/>
            <person name="Pyrih J."/>
            <person name="Halakuc P."/>
            <person name="Pipaliya S.V."/>
            <person name="Vacek V."/>
            <person name="Brzon O."/>
            <person name="Soukal P."/>
            <person name="Eme L."/>
            <person name="Dacks J.B."/>
            <person name="Karnkowska A."/>
            <person name="Elias M."/>
            <person name="Hampl V."/>
        </authorList>
    </citation>
    <scope>NUCLEOTIDE SEQUENCE [LARGE SCALE GENOMIC DNA]</scope>
    <source>
        <strain evidence="13">NAU3</strain>
        <tissue evidence="13">Gut</tissue>
    </source>
</reference>
<organism evidence="13 14">
    <name type="scientific">Blattamonas nauphoetae</name>
    <dbReference type="NCBI Taxonomy" id="2049346"/>
    <lineage>
        <taxon>Eukaryota</taxon>
        <taxon>Metamonada</taxon>
        <taxon>Preaxostyla</taxon>
        <taxon>Oxymonadida</taxon>
        <taxon>Blattamonas</taxon>
    </lineage>
</organism>
<sequence length="430" mass="48622">MSNPSAQSKPPQATDDQEIGISEEEKKQLLEQSHRFHDDRERTVDVTSTKNHSFDDYGLKRNLLRGIYGMGFEKPSPVQEATIPISLTGAHILARAKNGTGKTGAFLIPVLELVDPSKECIQAVILVPTRELAIQIKQNTSQMAKYLDLRVQMVTGGTPVKDDILALKQPGHILIATIGRLYDLADRKIADLSQCKMLVMDEADKLVNADFQQTIDGIISFLPEQRQILLFSATFPREVKSFSDKYMPNSHEVNLMDELTLRGVTQFYAFVEEKEKLCCLNALFQRLEINQAMIFCNSIPRVVLLAKKITEMGHSCYYMHSKMPREQRNRVFVDFRAGKCRNLVCSDLLTRGIDIPSVNVVINFDMPNASETYLHRIGRGGRFGHYSIAINLITYEDRHKMFQIERELGTEIRPIPNVISTELYPAVSSG</sequence>
<dbReference type="PANTHER" id="PTHR47960">
    <property type="entry name" value="DEAD-BOX ATP-DEPENDENT RNA HELICASE 50"/>
    <property type="match status" value="1"/>
</dbReference>
<dbReference type="InterPro" id="IPR011545">
    <property type="entry name" value="DEAD/DEAH_box_helicase_dom"/>
</dbReference>
<keyword evidence="5 8" id="KW-0067">ATP-binding</keyword>
<dbReference type="PROSITE" id="PS00039">
    <property type="entry name" value="DEAD_ATP_HELICASE"/>
    <property type="match status" value="1"/>
</dbReference>
<evidence type="ECO:0000259" key="12">
    <source>
        <dbReference type="PROSITE" id="PS51195"/>
    </source>
</evidence>
<dbReference type="InterPro" id="IPR014001">
    <property type="entry name" value="Helicase_ATP-bd"/>
</dbReference>
<dbReference type="SMART" id="SM00490">
    <property type="entry name" value="HELICc"/>
    <property type="match status" value="1"/>
</dbReference>
<dbReference type="Gene3D" id="3.40.50.300">
    <property type="entry name" value="P-loop containing nucleotide triphosphate hydrolases"/>
    <property type="match status" value="2"/>
</dbReference>
<dbReference type="EC" id="3.6.4.13" evidence="13"/>